<dbReference type="Pfam" id="PF25133">
    <property type="entry name" value="TYW2_N_2"/>
    <property type="match status" value="1"/>
</dbReference>
<keyword evidence="2" id="KW-1185">Reference proteome</keyword>
<sequence length="130" mass="15335">MSAKVYCWLDNLFWLFDRTLERSFQTMIKHQPLISVERKNSGKGEEPLGFNSMRRRSSVEQLAKASTFGQMLENVRSLASSKGLWDDEMQRDLPKKWEKHGDMIVFPQNSFTHNNWRYIGKCLCPPLFFI</sequence>
<dbReference type="AlphaFoldDB" id="A0A158P989"/>
<proteinExistence type="predicted"/>
<dbReference type="WBParaSite" id="ACAC_0000796901-mRNA-1">
    <property type="protein sequence ID" value="ACAC_0000796901-mRNA-1"/>
    <property type="gene ID" value="ACAC_0000796901"/>
</dbReference>
<evidence type="ECO:0000313" key="3">
    <source>
        <dbReference type="WBParaSite" id="ACAC_0000796901-mRNA-1"/>
    </source>
</evidence>
<dbReference type="InterPro" id="IPR056744">
    <property type="entry name" value="TRM5/TYW2-like_N"/>
</dbReference>
<organism evidence="2 3">
    <name type="scientific">Angiostrongylus cantonensis</name>
    <name type="common">Rat lungworm</name>
    <dbReference type="NCBI Taxonomy" id="6313"/>
    <lineage>
        <taxon>Eukaryota</taxon>
        <taxon>Metazoa</taxon>
        <taxon>Ecdysozoa</taxon>
        <taxon>Nematoda</taxon>
        <taxon>Chromadorea</taxon>
        <taxon>Rhabditida</taxon>
        <taxon>Rhabditina</taxon>
        <taxon>Rhabditomorpha</taxon>
        <taxon>Strongyloidea</taxon>
        <taxon>Metastrongylidae</taxon>
        <taxon>Angiostrongylus</taxon>
    </lineage>
</organism>
<evidence type="ECO:0000259" key="1">
    <source>
        <dbReference type="Pfam" id="PF25133"/>
    </source>
</evidence>
<evidence type="ECO:0000313" key="2">
    <source>
        <dbReference type="Proteomes" id="UP000035642"/>
    </source>
</evidence>
<reference evidence="2" key="1">
    <citation type="submission" date="2012-09" db="EMBL/GenBank/DDBJ databases">
        <authorList>
            <person name="Martin A.A."/>
        </authorList>
    </citation>
    <scope>NUCLEOTIDE SEQUENCE</scope>
</reference>
<reference evidence="3" key="2">
    <citation type="submission" date="2016-04" db="UniProtKB">
        <authorList>
            <consortium name="WormBaseParasite"/>
        </authorList>
    </citation>
    <scope>IDENTIFICATION</scope>
</reference>
<dbReference type="STRING" id="6313.A0A158P989"/>
<feature type="domain" description="TRM5/TYW2-like N-terminal" evidence="1">
    <location>
        <begin position="83"/>
        <end position="123"/>
    </location>
</feature>
<protein>
    <recommendedName>
        <fullName evidence="1">TRM5/TYW2-like N-terminal domain-containing protein</fullName>
    </recommendedName>
</protein>
<name>A0A158P989_ANGCA</name>
<accession>A0A158P989</accession>
<dbReference type="Proteomes" id="UP000035642">
    <property type="component" value="Unassembled WGS sequence"/>
</dbReference>